<organism evidence="5">
    <name type="scientific">Babesia orientalis</name>
    <dbReference type="NCBI Taxonomy" id="273649"/>
    <lineage>
        <taxon>Eukaryota</taxon>
        <taxon>Sar</taxon>
        <taxon>Alveolata</taxon>
        <taxon>Apicomplexa</taxon>
        <taxon>Aconoidasida</taxon>
        <taxon>Piroplasmida</taxon>
        <taxon>Babesiidae</taxon>
        <taxon>Babesia</taxon>
    </lineage>
</organism>
<sequence>MSVWLVQCVLICVCWQLVQAFSGHMTSYISHLPNYGNKTSAFSRIHFPREGRNYAINGSCTSGCHPHPGSTRHKSECCELASSKSFAKAILVCGGVGTRLNGQLERLRGSGNKDITLLEGCPVSKQFVLIQGIPVFIYSFAELVRSPLLSEVVIGTKPEWNMKILELVDTYTQRVPQYGTLSSDDPDTPIINPLQQDYIIHVNGADDAGYIIPRDQIPYPVDSARLQEYETHLETFSYFVYDLEEQRCLLSSSPSWADAVLSAIRDGPHPRYKIVTLSPSGETRAMTVYNALMHEKSVDLYLRSCCRTEYFALVHDSARPLVRRIDVKKLLSKAAEFGAAIPAVNISDTIKVGKSEGVQTIVSNTLDRSSLYAIQTPQAFCSSLLKRAYDSAFETGSMAHLTDDSSFVEQLGTERVALVPGHRMNIKLTTWEDLAVCNSYLKEVYFP</sequence>
<keyword evidence="3 5" id="KW-0548">Nucleotidyltransferase</keyword>
<dbReference type="InterPro" id="IPR034683">
    <property type="entry name" value="IspD/TarI"/>
</dbReference>
<dbReference type="Gene3D" id="3.90.550.10">
    <property type="entry name" value="Spore Coat Polysaccharide Biosynthesis Protein SpsA, Chain A"/>
    <property type="match status" value="2"/>
</dbReference>
<dbReference type="InterPro" id="IPR050088">
    <property type="entry name" value="IspD/TarI_cytidylyltransf_bact"/>
</dbReference>
<dbReference type="PANTHER" id="PTHR32125:SF4">
    <property type="entry name" value="2-C-METHYL-D-ERYTHRITOL 4-PHOSPHATE CYTIDYLYLTRANSFERASE, CHLOROPLASTIC"/>
    <property type="match status" value="1"/>
</dbReference>
<evidence type="ECO:0000313" key="5">
    <source>
        <dbReference type="EMBL" id="AXL95194.1"/>
    </source>
</evidence>
<dbReference type="AlphaFoldDB" id="A0A346CI69"/>
<gene>
    <name evidence="5" type="primary">IspD</name>
</gene>
<keyword evidence="2 5" id="KW-0808">Transferase</keyword>
<name>A0A346CI69_9APIC</name>
<feature type="chain" id="PRO_5016922423" evidence="4">
    <location>
        <begin position="21"/>
        <end position="447"/>
    </location>
</feature>
<comment type="similarity">
    <text evidence="1">Belongs to the IspD/TarI cytidylyltransferase family. IspD subfamily.</text>
</comment>
<reference evidence="5" key="1">
    <citation type="journal article" date="2018" name="Parasit. Vectors">
        <title>Characterization of a novel secretory spherical body protein in Babesia orientalis and Babesia orientalis-infected erythrocytes.</title>
        <authorList>
            <person name="Guo J."/>
            <person name="Li M."/>
            <person name="Sun Y."/>
            <person name="Yu L."/>
            <person name="He P."/>
            <person name="Nie Z."/>
            <person name="Zhan X."/>
            <person name="Zhao Y."/>
            <person name="Luo X."/>
            <person name="Wang S."/>
            <person name="Aoyang S."/>
            <person name="Liu Q."/>
            <person name="Huang C."/>
            <person name="He L."/>
            <person name="Zhao J."/>
        </authorList>
    </citation>
    <scope>NUCLEOTIDE SEQUENCE</scope>
</reference>
<protein>
    <submittedName>
        <fullName evidence="5">4-diphosphocytidyl-2C-methyl-D-erythritol cytidylyltransferase</fullName>
    </submittedName>
</protein>
<dbReference type="PANTHER" id="PTHR32125">
    <property type="entry name" value="2-C-METHYL-D-ERYTHRITOL 4-PHOSPHATE CYTIDYLYLTRANSFERASE, CHLOROPLASTIC"/>
    <property type="match status" value="1"/>
</dbReference>
<evidence type="ECO:0000256" key="3">
    <source>
        <dbReference type="ARBA" id="ARBA00022695"/>
    </source>
</evidence>
<dbReference type="SUPFAM" id="SSF53448">
    <property type="entry name" value="Nucleotide-diphospho-sugar transferases"/>
    <property type="match status" value="1"/>
</dbReference>
<accession>A0A346CI69</accession>
<dbReference type="Pfam" id="PF01128">
    <property type="entry name" value="IspD"/>
    <property type="match status" value="1"/>
</dbReference>
<feature type="signal peptide" evidence="4">
    <location>
        <begin position="1"/>
        <end position="20"/>
    </location>
</feature>
<dbReference type="InterPro" id="IPR029044">
    <property type="entry name" value="Nucleotide-diphossugar_trans"/>
</dbReference>
<evidence type="ECO:0000256" key="1">
    <source>
        <dbReference type="ARBA" id="ARBA00009789"/>
    </source>
</evidence>
<dbReference type="EMBL" id="MH429608">
    <property type="protein sequence ID" value="AXL95194.1"/>
    <property type="molecule type" value="mRNA"/>
</dbReference>
<evidence type="ECO:0000256" key="2">
    <source>
        <dbReference type="ARBA" id="ARBA00022679"/>
    </source>
</evidence>
<dbReference type="GO" id="GO:0050518">
    <property type="term" value="F:2-C-methyl-D-erythritol 4-phosphate cytidylyltransferase activity"/>
    <property type="evidence" value="ECO:0007669"/>
    <property type="project" value="TreeGrafter"/>
</dbReference>
<keyword evidence="4" id="KW-0732">Signal</keyword>
<proteinExistence type="evidence at transcript level"/>
<evidence type="ECO:0000256" key="4">
    <source>
        <dbReference type="SAM" id="SignalP"/>
    </source>
</evidence>